<name>A0AA41QVA9_9MICO</name>
<evidence type="ECO:0008006" key="4">
    <source>
        <dbReference type="Google" id="ProtNLM"/>
    </source>
</evidence>
<protein>
    <recommendedName>
        <fullName evidence="4">MORN repeat variant</fullName>
    </recommendedName>
</protein>
<dbReference type="EMBL" id="JALGAR010000001">
    <property type="protein sequence ID" value="MCI4657553.1"/>
    <property type="molecule type" value="Genomic_DNA"/>
</dbReference>
<gene>
    <name evidence="2" type="ORF">MQH31_06990</name>
</gene>
<comment type="caution">
    <text evidence="2">The sequence shown here is derived from an EMBL/GenBank/DDBJ whole genome shotgun (WGS) entry which is preliminary data.</text>
</comment>
<sequence length="91" mass="9940">MSPEPIPSSAAPDGAPVASPVSSPVSRVDHYANGQTKASGSTLDGELHGEWEWFRTDGTLMRTGEFDRGRQIGVWRTWARDGSLVKETLFH</sequence>
<evidence type="ECO:0000313" key="2">
    <source>
        <dbReference type="EMBL" id="MCI4657553.1"/>
    </source>
</evidence>
<dbReference type="Proteomes" id="UP001165341">
    <property type="component" value="Unassembled WGS sequence"/>
</dbReference>
<accession>A0AA41QVA9</accession>
<dbReference type="Gene3D" id="2.20.110.10">
    <property type="entry name" value="Histone H3 K4-specific methyltransferase SET7/9 N-terminal domain"/>
    <property type="match status" value="1"/>
</dbReference>
<feature type="compositionally biased region" description="Low complexity" evidence="1">
    <location>
        <begin position="7"/>
        <end position="26"/>
    </location>
</feature>
<reference evidence="2" key="1">
    <citation type="submission" date="2022-03" db="EMBL/GenBank/DDBJ databases">
        <title>Cryobacterium sp. nov. strain ZS14-85, isolated from Antarctic soil.</title>
        <authorList>
            <person name="Li J."/>
            <person name="Niu G."/>
        </authorList>
    </citation>
    <scope>NUCLEOTIDE SEQUENCE</scope>
    <source>
        <strain evidence="2">ZS14-85</strain>
    </source>
</reference>
<dbReference type="AlphaFoldDB" id="A0AA41QVA9"/>
<dbReference type="SUPFAM" id="SSF82185">
    <property type="entry name" value="Histone H3 K4-specific methyltransferase SET7/9 N-terminal domain"/>
    <property type="match status" value="1"/>
</dbReference>
<proteinExistence type="predicted"/>
<keyword evidence="3" id="KW-1185">Reference proteome</keyword>
<evidence type="ECO:0000313" key="3">
    <source>
        <dbReference type="Proteomes" id="UP001165341"/>
    </source>
</evidence>
<evidence type="ECO:0000256" key="1">
    <source>
        <dbReference type="SAM" id="MobiDB-lite"/>
    </source>
</evidence>
<feature type="region of interest" description="Disordered" evidence="1">
    <location>
        <begin position="1"/>
        <end position="28"/>
    </location>
</feature>
<organism evidence="2 3">
    <name type="scientific">Cryobacterium zhongshanensis</name>
    <dbReference type="NCBI Taxonomy" id="2928153"/>
    <lineage>
        <taxon>Bacteria</taxon>
        <taxon>Bacillati</taxon>
        <taxon>Actinomycetota</taxon>
        <taxon>Actinomycetes</taxon>
        <taxon>Micrococcales</taxon>
        <taxon>Microbacteriaceae</taxon>
        <taxon>Cryobacterium</taxon>
    </lineage>
</organism>
<dbReference type="RefSeq" id="WP_243011423.1">
    <property type="nucleotide sequence ID" value="NZ_JALGAR010000001.1"/>
</dbReference>